<organism evidence="3 4">
    <name type="scientific">Goodfellowiella coeruleoviolacea</name>
    <dbReference type="NCBI Taxonomy" id="334858"/>
    <lineage>
        <taxon>Bacteria</taxon>
        <taxon>Bacillati</taxon>
        <taxon>Actinomycetota</taxon>
        <taxon>Actinomycetes</taxon>
        <taxon>Pseudonocardiales</taxon>
        <taxon>Pseudonocardiaceae</taxon>
        <taxon>Goodfellowiella</taxon>
    </lineage>
</organism>
<proteinExistence type="predicted"/>
<dbReference type="InterPro" id="IPR017517">
    <property type="entry name" value="Maleyloyr_isom"/>
</dbReference>
<gene>
    <name evidence="3" type="ORF">LX83_002192</name>
</gene>
<dbReference type="InterPro" id="IPR024344">
    <property type="entry name" value="MDMPI_metal-binding"/>
</dbReference>
<accession>A0AAE3GFS1</accession>
<evidence type="ECO:0000313" key="4">
    <source>
        <dbReference type="Proteomes" id="UP001206128"/>
    </source>
</evidence>
<feature type="domain" description="Mycothiol-dependent maleylpyruvate isomerase metal-binding" evidence="2">
    <location>
        <begin position="29"/>
        <end position="141"/>
    </location>
</feature>
<evidence type="ECO:0000259" key="2">
    <source>
        <dbReference type="Pfam" id="PF11716"/>
    </source>
</evidence>
<name>A0AAE3GFS1_9PSEU</name>
<protein>
    <submittedName>
        <fullName evidence="3">TIGR03083 family protein</fullName>
    </submittedName>
</protein>
<dbReference type="GO" id="GO:0005886">
    <property type="term" value="C:plasma membrane"/>
    <property type="evidence" value="ECO:0007669"/>
    <property type="project" value="TreeGrafter"/>
</dbReference>
<evidence type="ECO:0000313" key="3">
    <source>
        <dbReference type="EMBL" id="MCP2165343.1"/>
    </source>
</evidence>
<feature type="region of interest" description="Disordered" evidence="1">
    <location>
        <begin position="212"/>
        <end position="251"/>
    </location>
</feature>
<evidence type="ECO:0000256" key="1">
    <source>
        <dbReference type="SAM" id="MobiDB-lite"/>
    </source>
</evidence>
<comment type="caution">
    <text evidence="3">The sequence shown here is derived from an EMBL/GenBank/DDBJ whole genome shotgun (WGS) entry which is preliminary data.</text>
</comment>
<dbReference type="Pfam" id="PF11716">
    <property type="entry name" value="MDMPI_N"/>
    <property type="match status" value="1"/>
</dbReference>
<dbReference type="Proteomes" id="UP001206128">
    <property type="component" value="Unassembled WGS sequence"/>
</dbReference>
<dbReference type="PANTHER" id="PTHR40758">
    <property type="entry name" value="CONSERVED PROTEIN"/>
    <property type="match status" value="1"/>
</dbReference>
<sequence>MNNGSGAARGHALVDPGRLLDVLGVESELLAACAHDQDPDLAVPSCPGLTVGETVRHVASSYRMVLAWLRDGYRPRTWREDPRPDESLTDFLRSGARRLLAELAAHEPDEPCPTWWPTEANYGFWRRRLVHETTVHRVDVQSALGQPLAPVADDVALDGVDEVLSLWFTHRLAVLGVTGPRRGSVAVRTGGRVWVARGGPDGTAGWRAAPEAGQVRVGGGADRPGGTDQSDVDRSDVDGQGPGSGAGEWVDAEVSGSPMDVYLWLWGRLPNRAVHVTGDDDAVAQLWALLRLATR</sequence>
<reference evidence="3" key="1">
    <citation type="submission" date="2022-06" db="EMBL/GenBank/DDBJ databases">
        <title>Genomic Encyclopedia of Archaeal and Bacterial Type Strains, Phase II (KMG-II): from individual species to whole genera.</title>
        <authorList>
            <person name="Goeker M."/>
        </authorList>
    </citation>
    <scope>NUCLEOTIDE SEQUENCE</scope>
    <source>
        <strain evidence="3">DSM 43935</strain>
    </source>
</reference>
<dbReference type="EMBL" id="JAMTCK010000004">
    <property type="protein sequence ID" value="MCP2165343.1"/>
    <property type="molecule type" value="Genomic_DNA"/>
</dbReference>
<dbReference type="SUPFAM" id="SSF109854">
    <property type="entry name" value="DinB/YfiT-like putative metalloenzymes"/>
    <property type="match status" value="1"/>
</dbReference>
<dbReference type="RefSeq" id="WP_253770011.1">
    <property type="nucleotide sequence ID" value="NZ_JAMTCK010000004.1"/>
</dbReference>
<dbReference type="NCBIfam" id="TIGR03083">
    <property type="entry name" value="maleylpyruvate isomerase family mycothiol-dependent enzyme"/>
    <property type="match status" value="1"/>
</dbReference>
<dbReference type="InterPro" id="IPR034660">
    <property type="entry name" value="DinB/YfiT-like"/>
</dbReference>
<keyword evidence="4" id="KW-1185">Reference proteome</keyword>
<dbReference type="GO" id="GO:0046872">
    <property type="term" value="F:metal ion binding"/>
    <property type="evidence" value="ECO:0007669"/>
    <property type="project" value="InterPro"/>
</dbReference>
<dbReference type="AlphaFoldDB" id="A0AAE3GFS1"/>
<dbReference type="PANTHER" id="PTHR40758:SF1">
    <property type="entry name" value="CONSERVED PROTEIN"/>
    <property type="match status" value="1"/>
</dbReference>